<dbReference type="Pfam" id="PF11749">
    <property type="entry name" value="DUF3305"/>
    <property type="match status" value="1"/>
</dbReference>
<name>A0A370KXI2_9HYPH</name>
<feature type="region of interest" description="Disordered" evidence="1">
    <location>
        <begin position="140"/>
        <end position="173"/>
    </location>
</feature>
<dbReference type="RefSeq" id="WP_114832795.1">
    <property type="nucleotide sequence ID" value="NZ_QQTO01000024.1"/>
</dbReference>
<dbReference type="InterPro" id="IPR021736">
    <property type="entry name" value="DUF3305"/>
</dbReference>
<dbReference type="OrthoDB" id="7271084at2"/>
<dbReference type="AlphaFoldDB" id="A0A370KXI2"/>
<organism evidence="2 3">
    <name type="scientific">Bosea caraganae</name>
    <dbReference type="NCBI Taxonomy" id="2763117"/>
    <lineage>
        <taxon>Bacteria</taxon>
        <taxon>Pseudomonadati</taxon>
        <taxon>Pseudomonadota</taxon>
        <taxon>Alphaproteobacteria</taxon>
        <taxon>Hyphomicrobiales</taxon>
        <taxon>Boseaceae</taxon>
        <taxon>Bosea</taxon>
    </lineage>
</organism>
<keyword evidence="3" id="KW-1185">Reference proteome</keyword>
<accession>A0A370KXI2</accession>
<dbReference type="Proteomes" id="UP000255207">
    <property type="component" value="Unassembled WGS sequence"/>
</dbReference>
<gene>
    <name evidence="2" type="ORF">DWE98_28450</name>
</gene>
<reference evidence="3" key="1">
    <citation type="submission" date="2018-07" db="EMBL/GenBank/DDBJ databases">
        <authorList>
            <person name="Safronova V.I."/>
            <person name="Chirak E.R."/>
            <person name="Sazanova A.L."/>
        </authorList>
    </citation>
    <scope>NUCLEOTIDE SEQUENCE [LARGE SCALE GENOMIC DNA]</scope>
    <source>
        <strain evidence="3">RCAM04685</strain>
    </source>
</reference>
<evidence type="ECO:0000256" key="1">
    <source>
        <dbReference type="SAM" id="MobiDB-lite"/>
    </source>
</evidence>
<sequence>MAVRHLSVGIVAVKRKLNNPWVDFEWLPEAVLPGLPAVEPRSLIGAEGSVERWYLGEAELAFHSGETSHYRDNLVSGRPAVWVALRESHEGAWHVAGVTVDPYEGESFVDVITDKVEALPMPHEIAVELQAFIDAHHVEQPFHKRKRDRKDPDAEQPEYGIGHPLRQGTGRRP</sequence>
<evidence type="ECO:0000313" key="3">
    <source>
        <dbReference type="Proteomes" id="UP000255207"/>
    </source>
</evidence>
<comment type="caution">
    <text evidence="2">The sequence shown here is derived from an EMBL/GenBank/DDBJ whole genome shotgun (WGS) entry which is preliminary data.</text>
</comment>
<evidence type="ECO:0000313" key="2">
    <source>
        <dbReference type="EMBL" id="RDJ19705.1"/>
    </source>
</evidence>
<protein>
    <submittedName>
        <fullName evidence="2">DUF3305 domain-containing protein</fullName>
    </submittedName>
</protein>
<proteinExistence type="predicted"/>
<dbReference type="EMBL" id="QQTP01000030">
    <property type="protein sequence ID" value="RDJ19705.1"/>
    <property type="molecule type" value="Genomic_DNA"/>
</dbReference>